<evidence type="ECO:0000256" key="1">
    <source>
        <dbReference type="ARBA" id="ARBA00008107"/>
    </source>
</evidence>
<feature type="domain" description="PhoU" evidence="3">
    <location>
        <begin position="27"/>
        <end position="112"/>
    </location>
</feature>
<evidence type="ECO:0000313" key="4">
    <source>
        <dbReference type="EMBL" id="TKI04464.1"/>
    </source>
</evidence>
<evidence type="ECO:0000313" key="5">
    <source>
        <dbReference type="Proteomes" id="UP000305202"/>
    </source>
</evidence>
<dbReference type="GO" id="GO:0008800">
    <property type="term" value="F:beta-lactamase activity"/>
    <property type="evidence" value="ECO:0007669"/>
    <property type="project" value="UniProtKB-EC"/>
</dbReference>
<evidence type="ECO:0000259" key="3">
    <source>
        <dbReference type="Pfam" id="PF01895"/>
    </source>
</evidence>
<organism evidence="4 5">
    <name type="scientific">Martelella alba</name>
    <dbReference type="NCBI Taxonomy" id="2590451"/>
    <lineage>
        <taxon>Bacteria</taxon>
        <taxon>Pseudomonadati</taxon>
        <taxon>Pseudomonadota</taxon>
        <taxon>Alphaproteobacteria</taxon>
        <taxon>Hyphomicrobiales</taxon>
        <taxon>Aurantimonadaceae</taxon>
        <taxon>Martelella</taxon>
    </lineage>
</organism>
<name>A0ABY2SLU8_9HYPH</name>
<evidence type="ECO:0000256" key="2">
    <source>
        <dbReference type="SAM" id="MobiDB-lite"/>
    </source>
</evidence>
<dbReference type="EC" id="3.5.2.6" evidence="4"/>
<dbReference type="NCBIfam" id="NF008332">
    <property type="entry name" value="PRK11115.1"/>
    <property type="match status" value="1"/>
</dbReference>
<dbReference type="PIRSF" id="PIRSF003107">
    <property type="entry name" value="PhoU"/>
    <property type="match status" value="1"/>
</dbReference>
<keyword evidence="4" id="KW-0378">Hydrolase</keyword>
<dbReference type="SUPFAM" id="SSF109755">
    <property type="entry name" value="PhoU-like"/>
    <property type="match status" value="1"/>
</dbReference>
<comment type="caution">
    <text evidence="4">The sequence shown here is derived from an EMBL/GenBank/DDBJ whole genome shotgun (WGS) entry which is preliminary data.</text>
</comment>
<dbReference type="NCBIfam" id="TIGR02135">
    <property type="entry name" value="phoU_full"/>
    <property type="match status" value="1"/>
</dbReference>
<proteinExistence type="inferred from homology"/>
<dbReference type="Proteomes" id="UP000305202">
    <property type="component" value="Unassembled WGS sequence"/>
</dbReference>
<feature type="region of interest" description="Disordered" evidence="2">
    <location>
        <begin position="241"/>
        <end position="261"/>
    </location>
</feature>
<dbReference type="Gene3D" id="1.20.58.220">
    <property type="entry name" value="Phosphate transport system protein phou homolog 2, domain 2"/>
    <property type="match status" value="2"/>
</dbReference>
<dbReference type="InterPro" id="IPR028366">
    <property type="entry name" value="PhoU"/>
</dbReference>
<reference evidence="4 5" key="1">
    <citation type="submission" date="2019-04" db="EMBL/GenBank/DDBJ databases">
        <authorList>
            <person name="Li M."/>
            <person name="Gao C."/>
        </authorList>
    </citation>
    <scope>NUCLEOTIDE SEQUENCE [LARGE SCALE GENOMIC DNA]</scope>
    <source>
        <strain evidence="4 5">BGMRC 2031</strain>
    </source>
</reference>
<accession>A0ABY2SLU8</accession>
<dbReference type="RefSeq" id="WP_136991504.1">
    <property type="nucleotide sequence ID" value="NZ_SZPQ01000028.1"/>
</dbReference>
<dbReference type="Pfam" id="PF01895">
    <property type="entry name" value="PhoU"/>
    <property type="match status" value="2"/>
</dbReference>
<dbReference type="InterPro" id="IPR038078">
    <property type="entry name" value="PhoU-like_sf"/>
</dbReference>
<protein>
    <submittedName>
        <fullName evidence="4">Phosphate signaling complex protein PhoU</fullName>
        <ecNumber evidence="4">3.5.2.6</ecNumber>
    </submittedName>
</protein>
<keyword evidence="5" id="KW-1185">Reference proteome</keyword>
<gene>
    <name evidence="4" type="primary">phoU</name>
    <name evidence="4" type="ORF">FCN80_17725</name>
</gene>
<comment type="similarity">
    <text evidence="1">Belongs to the PhoU family.</text>
</comment>
<feature type="domain" description="PhoU" evidence="3">
    <location>
        <begin position="129"/>
        <end position="213"/>
    </location>
</feature>
<dbReference type="PANTHER" id="PTHR42930">
    <property type="entry name" value="PHOSPHATE-SPECIFIC TRANSPORT SYSTEM ACCESSORY PROTEIN PHOU"/>
    <property type="match status" value="1"/>
</dbReference>
<sequence>MDNLNLNKHISGQFNAELEHIRTQVMAMGGLVEQQLTDSISAMHNQDEELAKRVVAGDSKVNLMEVAIDEACVRIIAKRQPTASDLRLVIAIIKTISELERIGDGADKICRTALEKYSQQHLQMLVSLESLGRHTIQMLHDVLDAFARMDLDEAIRIYREDKKVDKEYEGIVRQLMTYMMEDPRTIPSVLTALFCARSLERIGDRCQNICEYIFYFVKGQDFRHLGGDALETLLSGKDLNQDFSAQEPPAPPLADSTPPTE</sequence>
<dbReference type="PANTHER" id="PTHR42930:SF3">
    <property type="entry name" value="PHOSPHATE-SPECIFIC TRANSPORT SYSTEM ACCESSORY PROTEIN PHOU"/>
    <property type="match status" value="1"/>
</dbReference>
<dbReference type="InterPro" id="IPR026022">
    <property type="entry name" value="PhoU_dom"/>
</dbReference>
<dbReference type="EMBL" id="SZPQ01000028">
    <property type="protein sequence ID" value="TKI04464.1"/>
    <property type="molecule type" value="Genomic_DNA"/>
</dbReference>